<comment type="caution">
    <text evidence="2">The sequence shown here is derived from an EMBL/GenBank/DDBJ whole genome shotgun (WGS) entry which is preliminary data.</text>
</comment>
<protein>
    <submittedName>
        <fullName evidence="2">Uncharacterized protein</fullName>
    </submittedName>
</protein>
<dbReference type="AlphaFoldDB" id="A0A9P6CT48"/>
<keyword evidence="3" id="KW-1185">Reference proteome</keyword>
<gene>
    <name evidence="2" type="ORF">BDN70DRAFT_807833</name>
</gene>
<feature type="region of interest" description="Disordered" evidence="1">
    <location>
        <begin position="241"/>
        <end position="265"/>
    </location>
</feature>
<proteinExistence type="predicted"/>
<dbReference type="OrthoDB" id="3244905at2759"/>
<evidence type="ECO:0000256" key="1">
    <source>
        <dbReference type="SAM" id="MobiDB-lite"/>
    </source>
</evidence>
<evidence type="ECO:0000313" key="2">
    <source>
        <dbReference type="EMBL" id="KAF9478956.1"/>
    </source>
</evidence>
<reference evidence="2" key="1">
    <citation type="submission" date="2020-11" db="EMBL/GenBank/DDBJ databases">
        <authorList>
            <consortium name="DOE Joint Genome Institute"/>
            <person name="Ahrendt S."/>
            <person name="Riley R."/>
            <person name="Andreopoulos W."/>
            <person name="Labutti K."/>
            <person name="Pangilinan J."/>
            <person name="Ruiz-Duenas F.J."/>
            <person name="Barrasa J.M."/>
            <person name="Sanchez-Garcia M."/>
            <person name="Camarero S."/>
            <person name="Miyauchi S."/>
            <person name="Serrano A."/>
            <person name="Linde D."/>
            <person name="Babiker R."/>
            <person name="Drula E."/>
            <person name="Ayuso-Fernandez I."/>
            <person name="Pacheco R."/>
            <person name="Padilla G."/>
            <person name="Ferreira P."/>
            <person name="Barriuso J."/>
            <person name="Kellner H."/>
            <person name="Castanera R."/>
            <person name="Alfaro M."/>
            <person name="Ramirez L."/>
            <person name="Pisabarro A.G."/>
            <person name="Kuo A."/>
            <person name="Tritt A."/>
            <person name="Lipzen A."/>
            <person name="He G."/>
            <person name="Yan M."/>
            <person name="Ng V."/>
            <person name="Cullen D."/>
            <person name="Martin F."/>
            <person name="Rosso M.-N."/>
            <person name="Henrissat B."/>
            <person name="Hibbett D."/>
            <person name="Martinez A.T."/>
            <person name="Grigoriev I.V."/>
        </authorList>
    </citation>
    <scope>NUCLEOTIDE SEQUENCE</scope>
    <source>
        <strain evidence="2">CIRM-BRFM 674</strain>
    </source>
</reference>
<dbReference type="EMBL" id="MU155223">
    <property type="protein sequence ID" value="KAF9478956.1"/>
    <property type="molecule type" value="Genomic_DNA"/>
</dbReference>
<dbReference type="Proteomes" id="UP000807469">
    <property type="component" value="Unassembled WGS sequence"/>
</dbReference>
<feature type="region of interest" description="Disordered" evidence="1">
    <location>
        <begin position="201"/>
        <end position="225"/>
    </location>
</feature>
<accession>A0A9P6CT48</accession>
<evidence type="ECO:0000313" key="3">
    <source>
        <dbReference type="Proteomes" id="UP000807469"/>
    </source>
</evidence>
<sequence length="287" mass="32287">MVFRLPSQLESLVPPPFNQRTQPPPWRGSIVVSGMRSSDRSSNQEIFVTAVETDGENRAQKWPSTFYVRVLHDQPVLGEFRNWMKTYIPPLPLCTFMPNRLRDVNLNTVNHTNFRSLSTFLYENQVIAVASWAPDTFHGAGMIIYPSSNSSAVLIGALFFDTSFPSFIGYAPPSMSPISPLAMQPPPRHSQYPQQRIVAVPPYEGSSPHRHAPSLSPHRSDHNSPIEQPIAAHRQDPYHRYIMPRPGYPELAEGSTSSQIGWTGNVKAEDENNYANYSTSHQNPPYS</sequence>
<name>A0A9P6CT48_9AGAR</name>
<organism evidence="2 3">
    <name type="scientific">Pholiota conissans</name>
    <dbReference type="NCBI Taxonomy" id="109636"/>
    <lineage>
        <taxon>Eukaryota</taxon>
        <taxon>Fungi</taxon>
        <taxon>Dikarya</taxon>
        <taxon>Basidiomycota</taxon>
        <taxon>Agaricomycotina</taxon>
        <taxon>Agaricomycetes</taxon>
        <taxon>Agaricomycetidae</taxon>
        <taxon>Agaricales</taxon>
        <taxon>Agaricineae</taxon>
        <taxon>Strophariaceae</taxon>
        <taxon>Pholiota</taxon>
    </lineage>
</organism>